<proteinExistence type="predicted"/>
<sequence>MKIIYLEPDEEITSVVDQLAQAEESEVALVVPIGAQLLQSLVNLKLLKREANNLEKNVVIVTADELGRQLAPKANFVVIDKLDQIEITASKETAVVSLAGQKTENGEKDILDALAEELEPDFYKSESEGGPKAELAADKRMVDIVGPREKSKSKFSPGNFFKKFIEPTSKPFRKRNINQFEAKPIIEPGLNIEKEDILDEERFKEKTKPASRRLKFFYVFIGLALLVAALAAYLILPNTEIIISPKTENIAFDLEVSGSKKISKMDAALNEIPVQLIKVEKTLSKEFKATGEKQLSEKAKGVITIYNEYSSSPQTLVATTRFISEAGKLFRITKNIIVPGAKIEEGRIIASAVDAEVEADDSGEEYNVGPSNFTIPGFKDTPKYAGFYAKSKAPMTGGLIGKVNVVSEEDLKKAEEVVVNELKIKAQEDLKEQMPNGLKLIEGAIDEEITETSSNPGLENQAENFTYKAAIVLQALLFNEEDLKILVDANLTSKISQDKIPLSNTQQIVWEKPVIDWDKTKVSFTLRVSEEAAFKIETEALKKDLAGLNEVEVRKFLANRLEIEKAKVTFWPFWVKRVPLQASKIKIKLD</sequence>
<accession>A0A1G2FBZ5</accession>
<comment type="caution">
    <text evidence="2">The sequence shown here is derived from an EMBL/GenBank/DDBJ whole genome shotgun (WGS) entry which is preliminary data.</text>
</comment>
<evidence type="ECO:0000256" key="1">
    <source>
        <dbReference type="SAM" id="Coils"/>
    </source>
</evidence>
<dbReference type="Proteomes" id="UP000176974">
    <property type="component" value="Unassembled WGS sequence"/>
</dbReference>
<dbReference type="EMBL" id="MHMY01000011">
    <property type="protein sequence ID" value="OGZ35387.1"/>
    <property type="molecule type" value="Genomic_DNA"/>
</dbReference>
<evidence type="ECO:0000313" key="3">
    <source>
        <dbReference type="Proteomes" id="UP000176974"/>
    </source>
</evidence>
<reference evidence="2 3" key="1">
    <citation type="journal article" date="2016" name="Nat. Commun.">
        <title>Thousands of microbial genomes shed light on interconnected biogeochemical processes in an aquifer system.</title>
        <authorList>
            <person name="Anantharaman K."/>
            <person name="Brown C.T."/>
            <person name="Hug L.A."/>
            <person name="Sharon I."/>
            <person name="Castelle C.J."/>
            <person name="Probst A.J."/>
            <person name="Thomas B.C."/>
            <person name="Singh A."/>
            <person name="Wilkins M.J."/>
            <person name="Karaoz U."/>
            <person name="Brodie E.L."/>
            <person name="Williams K.H."/>
            <person name="Hubbard S.S."/>
            <person name="Banfield J.F."/>
        </authorList>
    </citation>
    <scope>NUCLEOTIDE SEQUENCE [LARGE SCALE GENOMIC DNA]</scope>
</reference>
<feature type="coiled-coil region" evidence="1">
    <location>
        <begin position="37"/>
        <end position="64"/>
    </location>
</feature>
<evidence type="ECO:0000313" key="2">
    <source>
        <dbReference type="EMBL" id="OGZ35387.1"/>
    </source>
</evidence>
<protein>
    <recommendedName>
        <fullName evidence="4">Baseplate protein J-like domain-containing protein</fullName>
    </recommendedName>
</protein>
<gene>
    <name evidence="2" type="ORF">A2815_01595</name>
</gene>
<keyword evidence="1" id="KW-0175">Coiled coil</keyword>
<name>A0A1G2FBZ5_9BACT</name>
<organism evidence="2 3">
    <name type="scientific">Candidatus Portnoybacteria bacterium RIFCSPHIGHO2_01_FULL_40_12b</name>
    <dbReference type="NCBI Taxonomy" id="1801994"/>
    <lineage>
        <taxon>Bacteria</taxon>
        <taxon>Candidatus Portnoyibacteriota</taxon>
    </lineage>
</organism>
<dbReference type="AlphaFoldDB" id="A0A1G2FBZ5"/>
<evidence type="ECO:0008006" key="4">
    <source>
        <dbReference type="Google" id="ProtNLM"/>
    </source>
</evidence>